<dbReference type="Proteomes" id="UP000244369">
    <property type="component" value="Chromosome"/>
</dbReference>
<reference evidence="1 2" key="1">
    <citation type="submission" date="2018-03" db="EMBL/GenBank/DDBJ databases">
        <title>Complete Genome Sequence of the Chinese traditional Highland Barley wine Isolate Lactobacillus reuteri WHH1689.</title>
        <authorList>
            <person name="Chen S."/>
            <person name="Chen L."/>
            <person name="Chen L."/>
            <person name="Li Y."/>
        </authorList>
    </citation>
    <scope>NUCLEOTIDE SEQUENCE [LARGE SCALE GENOMIC DNA]</scope>
    <source>
        <strain evidence="1 2">WHH1689</strain>
    </source>
</reference>
<accession>A0A2S1ESQ9</accession>
<dbReference type="AlphaFoldDB" id="A0A2S1ESQ9"/>
<gene>
    <name evidence="1" type="ORF">LWHH1689_1731</name>
</gene>
<organism evidence="1 2">
    <name type="scientific">Limosilactobacillus reuteri</name>
    <name type="common">Lactobacillus reuteri</name>
    <dbReference type="NCBI Taxonomy" id="1598"/>
    <lineage>
        <taxon>Bacteria</taxon>
        <taxon>Bacillati</taxon>
        <taxon>Bacillota</taxon>
        <taxon>Bacilli</taxon>
        <taxon>Lactobacillales</taxon>
        <taxon>Lactobacillaceae</taxon>
        <taxon>Limosilactobacillus</taxon>
    </lineage>
</organism>
<dbReference type="EMBL" id="CP027805">
    <property type="protein sequence ID" value="AWD63018.1"/>
    <property type="molecule type" value="Genomic_DNA"/>
</dbReference>
<protein>
    <submittedName>
        <fullName evidence="1">Uncharacterized protein</fullName>
    </submittedName>
</protein>
<evidence type="ECO:0000313" key="1">
    <source>
        <dbReference type="EMBL" id="AWD63018.1"/>
    </source>
</evidence>
<proteinExistence type="predicted"/>
<sequence length="45" mass="5504">MISFDIFFKSLPYNFWIASAVQLCISQPIERKVLLIKHRHELKWR</sequence>
<evidence type="ECO:0000313" key="2">
    <source>
        <dbReference type="Proteomes" id="UP000244369"/>
    </source>
</evidence>
<name>A0A2S1ESQ9_LIMRT</name>